<proteinExistence type="predicted"/>
<dbReference type="EMBL" id="JAEINH010000004">
    <property type="protein sequence ID" value="MBI9114778.1"/>
    <property type="molecule type" value="Genomic_DNA"/>
</dbReference>
<feature type="compositionally biased region" description="Acidic residues" evidence="1">
    <location>
        <begin position="68"/>
        <end position="85"/>
    </location>
</feature>
<protein>
    <submittedName>
        <fullName evidence="2">Uncharacterized protein</fullName>
    </submittedName>
</protein>
<evidence type="ECO:0000313" key="3">
    <source>
        <dbReference type="Proteomes" id="UP000602087"/>
    </source>
</evidence>
<gene>
    <name evidence="2" type="ORF">JAV76_07100</name>
</gene>
<comment type="caution">
    <text evidence="2">The sequence shown here is derived from an EMBL/GenBank/DDBJ whole genome shotgun (WGS) entry which is preliminary data.</text>
</comment>
<organism evidence="2 3">
    <name type="scientific">Sanguibacter suaedae</name>
    <dbReference type="NCBI Taxonomy" id="2795737"/>
    <lineage>
        <taxon>Bacteria</taxon>
        <taxon>Bacillati</taxon>
        <taxon>Actinomycetota</taxon>
        <taxon>Actinomycetes</taxon>
        <taxon>Micrococcales</taxon>
        <taxon>Sanguibacteraceae</taxon>
        <taxon>Sanguibacter</taxon>
    </lineage>
</organism>
<name>A0A934M9K8_9MICO</name>
<feature type="region of interest" description="Disordered" evidence="1">
    <location>
        <begin position="35"/>
        <end position="97"/>
    </location>
</feature>
<reference evidence="2" key="1">
    <citation type="submission" date="2020-12" db="EMBL/GenBank/DDBJ databases">
        <title>Sanguibacter suaedae sp. nov., isolated from Suaeda aralocaspica.</title>
        <authorList>
            <person name="Ma Q."/>
        </authorList>
    </citation>
    <scope>NUCLEOTIDE SEQUENCE</scope>
    <source>
        <strain evidence="2">YZGR15</strain>
    </source>
</reference>
<keyword evidence="3" id="KW-1185">Reference proteome</keyword>
<accession>A0A934M9K8</accession>
<feature type="compositionally biased region" description="Low complexity" evidence="1">
    <location>
        <begin position="36"/>
        <end position="67"/>
    </location>
</feature>
<sequence>MRSHKPLVITVTAVVLVLAAALGAAALTGWGPFSDEPTATPAQSASPTSAAPTETDPSTPPASTADPEPTEEPTEAYTEPAEEPTSEPTSPPPGTTVDVVITFADWVPEAAAIEASAYVTTIDESGSCTLKLTSGSTTRTATIPALLDASTMSCGGILIPGSALSSGTWTAVVTYESASSSGSSAPAEVVVP</sequence>
<dbReference type="Proteomes" id="UP000602087">
    <property type="component" value="Unassembled WGS sequence"/>
</dbReference>
<evidence type="ECO:0000313" key="2">
    <source>
        <dbReference type="EMBL" id="MBI9114778.1"/>
    </source>
</evidence>
<dbReference type="RefSeq" id="WP_198733320.1">
    <property type="nucleotide sequence ID" value="NZ_JAEINH010000004.1"/>
</dbReference>
<dbReference type="AlphaFoldDB" id="A0A934M9K8"/>
<evidence type="ECO:0000256" key="1">
    <source>
        <dbReference type="SAM" id="MobiDB-lite"/>
    </source>
</evidence>